<evidence type="ECO:0000313" key="2">
    <source>
        <dbReference type="Proteomes" id="UP000230423"/>
    </source>
</evidence>
<dbReference type="Proteomes" id="UP000230423">
    <property type="component" value="Unassembled WGS sequence"/>
</dbReference>
<dbReference type="AlphaFoldDB" id="A0A2G9TFK4"/>
<organism evidence="1 2">
    <name type="scientific">Teladorsagia circumcincta</name>
    <name type="common">Brown stomach worm</name>
    <name type="synonym">Ostertagia circumcincta</name>
    <dbReference type="NCBI Taxonomy" id="45464"/>
    <lineage>
        <taxon>Eukaryota</taxon>
        <taxon>Metazoa</taxon>
        <taxon>Ecdysozoa</taxon>
        <taxon>Nematoda</taxon>
        <taxon>Chromadorea</taxon>
        <taxon>Rhabditida</taxon>
        <taxon>Rhabditina</taxon>
        <taxon>Rhabditomorpha</taxon>
        <taxon>Strongyloidea</taxon>
        <taxon>Trichostrongylidae</taxon>
        <taxon>Teladorsagia</taxon>
    </lineage>
</organism>
<dbReference type="InterPro" id="IPR028150">
    <property type="entry name" value="Lustrin_cystein"/>
</dbReference>
<evidence type="ECO:0000313" key="1">
    <source>
        <dbReference type="EMBL" id="PIO56312.1"/>
    </source>
</evidence>
<evidence type="ECO:0008006" key="3">
    <source>
        <dbReference type="Google" id="ProtNLM"/>
    </source>
</evidence>
<feature type="non-terminal residue" evidence="1">
    <location>
        <position position="1"/>
    </location>
</feature>
<accession>A0A2G9TFK4</accession>
<proteinExistence type="predicted"/>
<name>A0A2G9TFK4_TELCI</name>
<protein>
    <recommendedName>
        <fullName evidence="3">EB module</fullName>
    </recommendedName>
</protein>
<dbReference type="Pfam" id="PF14625">
    <property type="entry name" value="Lustrin_cystein"/>
    <property type="match status" value="1"/>
</dbReference>
<dbReference type="EMBL" id="KZ378626">
    <property type="protein sequence ID" value="PIO56312.1"/>
    <property type="molecule type" value="Genomic_DNA"/>
</dbReference>
<dbReference type="InterPro" id="IPR006150">
    <property type="entry name" value="Cys_repeat_1"/>
</dbReference>
<sequence length="100" mass="10307">AAAQCPPGLNPLQSTGQPATCPPQDLCRCEQLRAGSSCQYSQQHMGYICCVGQAQQCGSSSSPLISSTGQTVQCQSLNDCPSGFSCLQGICCASGTNRTL</sequence>
<keyword evidence="2" id="KW-1185">Reference proteome</keyword>
<dbReference type="SMART" id="SM00289">
    <property type="entry name" value="WR1"/>
    <property type="match status" value="2"/>
</dbReference>
<reference evidence="1 2" key="1">
    <citation type="submission" date="2015-09" db="EMBL/GenBank/DDBJ databases">
        <title>Draft genome of the parasitic nematode Teladorsagia circumcincta isolate WARC Sus (inbred).</title>
        <authorList>
            <person name="Mitreva M."/>
        </authorList>
    </citation>
    <scope>NUCLEOTIDE SEQUENCE [LARGE SCALE GENOMIC DNA]</scope>
    <source>
        <strain evidence="1 2">S</strain>
    </source>
</reference>
<dbReference type="OrthoDB" id="5874482at2759"/>
<gene>
    <name evidence="1" type="ORF">TELCIR_22289</name>
</gene>